<keyword evidence="6 7" id="KW-0472">Membrane</keyword>
<keyword evidence="3" id="KW-0813">Transport</keyword>
<dbReference type="GO" id="GO:0005886">
    <property type="term" value="C:plasma membrane"/>
    <property type="evidence" value="ECO:0007669"/>
    <property type="project" value="TreeGrafter"/>
</dbReference>
<evidence type="ECO:0000256" key="2">
    <source>
        <dbReference type="ARBA" id="ARBA00007965"/>
    </source>
</evidence>
<name>A0A9P5KSA8_GEOCN</name>
<evidence type="ECO:0000256" key="3">
    <source>
        <dbReference type="ARBA" id="ARBA00022448"/>
    </source>
</evidence>
<gene>
    <name evidence="8" type="ORF">DV451_004724</name>
</gene>
<dbReference type="Proteomes" id="UP000750522">
    <property type="component" value="Unassembled WGS sequence"/>
</dbReference>
<keyword evidence="5 7" id="KW-1133">Transmembrane helix</keyword>
<comment type="subcellular location">
    <subcellularLocation>
        <location evidence="1">Membrane</location>
        <topology evidence="1">Multi-pass membrane protein</topology>
    </subcellularLocation>
</comment>
<dbReference type="Pfam" id="PF01733">
    <property type="entry name" value="Nucleoside_tran"/>
    <property type="match status" value="1"/>
</dbReference>
<comment type="caution">
    <text evidence="8">The sequence shown here is derived from an EMBL/GenBank/DDBJ whole genome shotgun (WGS) entry which is preliminary data.</text>
</comment>
<feature type="transmembrane region" description="Helical" evidence="7">
    <location>
        <begin position="380"/>
        <end position="397"/>
    </location>
</feature>
<evidence type="ECO:0000256" key="4">
    <source>
        <dbReference type="ARBA" id="ARBA00022692"/>
    </source>
</evidence>
<dbReference type="InterPro" id="IPR036259">
    <property type="entry name" value="MFS_trans_sf"/>
</dbReference>
<feature type="transmembrane region" description="Helical" evidence="7">
    <location>
        <begin position="417"/>
        <end position="437"/>
    </location>
</feature>
<feature type="transmembrane region" description="Helical" evidence="7">
    <location>
        <begin position="179"/>
        <end position="199"/>
    </location>
</feature>
<feature type="transmembrane region" description="Helical" evidence="7">
    <location>
        <begin position="12"/>
        <end position="33"/>
    </location>
</feature>
<proteinExistence type="inferred from homology"/>
<dbReference type="PANTHER" id="PTHR10332">
    <property type="entry name" value="EQUILIBRATIVE NUCLEOSIDE TRANSPORTER"/>
    <property type="match status" value="1"/>
</dbReference>
<accession>A0A9P5KSA8</accession>
<dbReference type="PRINTS" id="PR01130">
    <property type="entry name" value="DERENTRNSPRT"/>
</dbReference>
<evidence type="ECO:0008006" key="10">
    <source>
        <dbReference type="Google" id="ProtNLM"/>
    </source>
</evidence>
<evidence type="ECO:0000256" key="7">
    <source>
        <dbReference type="SAM" id="Phobius"/>
    </source>
</evidence>
<feature type="transmembrane region" description="Helical" evidence="7">
    <location>
        <begin position="111"/>
        <end position="132"/>
    </location>
</feature>
<feature type="transmembrane region" description="Helical" evidence="7">
    <location>
        <begin position="138"/>
        <end position="158"/>
    </location>
</feature>
<evidence type="ECO:0000313" key="9">
    <source>
        <dbReference type="Proteomes" id="UP000750522"/>
    </source>
</evidence>
<organism evidence="8 9">
    <name type="scientific">Geotrichum candidum</name>
    <name type="common">Oospora lactis</name>
    <name type="synonym">Dipodascus geotrichum</name>
    <dbReference type="NCBI Taxonomy" id="1173061"/>
    <lineage>
        <taxon>Eukaryota</taxon>
        <taxon>Fungi</taxon>
        <taxon>Dikarya</taxon>
        <taxon>Ascomycota</taxon>
        <taxon>Saccharomycotina</taxon>
        <taxon>Dipodascomycetes</taxon>
        <taxon>Dipodascales</taxon>
        <taxon>Dipodascaceae</taxon>
        <taxon>Geotrichum</taxon>
    </lineage>
</organism>
<sequence>MFSPSTVNRLEYMTFLTIGLSYLWPWNCFLSAVPYFHSRLAGHLALQQNLSSSLMIISTVTSTATFILLAFKRTPPAHKTSKVTKHTISVTESAVNSGEDEETVNYENRVILGELLIGAVFIVLAGSCVLFTNSSSGIGYFLFLLLAIFSSTLGTSLAQNGSFAIVSLFGPIYTQAIMVGQAIAGILPPIVSMLSIISSLSRDDDKPGTDEEISGKSTFFYFLVASLAALIAFTLFKLVLKTGPEEILTNTEPGSSAVLLHDEAVQSYNSLLAESSTTANVEDDYDYDLEVLPSGRAHEVDPYKLILKLRVPIFTVFSVFSVTLAYPVFSELVLPVHTGSVIFNRNVFIPFAMFVWNLGDLAGRLICGSSKWVVRGDKNFIMYSIGRFAFLPAYLLFTNINGRLTNGGGAATGLSQWLGDEVFLVIHFLFGFTNGHLGSSAMMASPSYVDPEEREKGGSLMTLALSLGLTVGALFSLALVHILA</sequence>
<dbReference type="GO" id="GO:0000329">
    <property type="term" value="C:fungal-type vacuole membrane"/>
    <property type="evidence" value="ECO:0007669"/>
    <property type="project" value="TreeGrafter"/>
</dbReference>
<feature type="transmembrane region" description="Helical" evidence="7">
    <location>
        <begin position="311"/>
        <end position="329"/>
    </location>
</feature>
<evidence type="ECO:0000256" key="1">
    <source>
        <dbReference type="ARBA" id="ARBA00004141"/>
    </source>
</evidence>
<feature type="transmembrane region" description="Helical" evidence="7">
    <location>
        <begin position="458"/>
        <end position="483"/>
    </location>
</feature>
<dbReference type="GO" id="GO:0034257">
    <property type="term" value="F:nicotinamide riboside transmembrane transporter activity"/>
    <property type="evidence" value="ECO:0007669"/>
    <property type="project" value="TreeGrafter"/>
</dbReference>
<evidence type="ECO:0000256" key="6">
    <source>
        <dbReference type="ARBA" id="ARBA00023136"/>
    </source>
</evidence>
<dbReference type="PIRSF" id="PIRSF016379">
    <property type="entry name" value="ENT"/>
    <property type="match status" value="1"/>
</dbReference>
<dbReference type="InterPro" id="IPR002259">
    <property type="entry name" value="Eqnu_transpt"/>
</dbReference>
<reference evidence="8" key="1">
    <citation type="journal article" date="2020" name="Front. Microbiol.">
        <title>Phenotypic and Genetic Characterization of the Cheese Ripening Yeast Geotrichum candidum.</title>
        <authorList>
            <person name="Perkins V."/>
            <person name="Vignola S."/>
            <person name="Lessard M.H."/>
            <person name="Plante P.L."/>
            <person name="Corbeil J."/>
            <person name="Dugat-Bony E."/>
            <person name="Frenette M."/>
            <person name="Labrie S."/>
        </authorList>
    </citation>
    <scope>NUCLEOTIDE SEQUENCE</scope>
    <source>
        <strain evidence="8">LMA-70</strain>
    </source>
</reference>
<dbReference type="GO" id="GO:0015205">
    <property type="term" value="F:nucleobase transmembrane transporter activity"/>
    <property type="evidence" value="ECO:0007669"/>
    <property type="project" value="TreeGrafter"/>
</dbReference>
<feature type="transmembrane region" description="Helical" evidence="7">
    <location>
        <begin position="219"/>
        <end position="240"/>
    </location>
</feature>
<dbReference type="EMBL" id="QQZK01000153">
    <property type="protein sequence ID" value="KAF5095242.1"/>
    <property type="molecule type" value="Genomic_DNA"/>
</dbReference>
<dbReference type="SUPFAM" id="SSF103473">
    <property type="entry name" value="MFS general substrate transporter"/>
    <property type="match status" value="1"/>
</dbReference>
<reference evidence="8" key="2">
    <citation type="submission" date="2020-01" db="EMBL/GenBank/DDBJ databases">
        <authorList>
            <person name="Perkins V."/>
            <person name="Lessard M.-H."/>
            <person name="Dugat-Bony E."/>
            <person name="Frenette M."/>
            <person name="Labrie S."/>
        </authorList>
    </citation>
    <scope>NUCLEOTIDE SEQUENCE</scope>
    <source>
        <strain evidence="8">LMA-70</strain>
    </source>
</reference>
<feature type="transmembrane region" description="Helical" evidence="7">
    <location>
        <begin position="341"/>
        <end position="359"/>
    </location>
</feature>
<keyword evidence="4 7" id="KW-0812">Transmembrane</keyword>
<evidence type="ECO:0000313" key="8">
    <source>
        <dbReference type="EMBL" id="KAF5095242.1"/>
    </source>
</evidence>
<dbReference type="AlphaFoldDB" id="A0A9P5KSA8"/>
<feature type="transmembrane region" description="Helical" evidence="7">
    <location>
        <begin position="53"/>
        <end position="71"/>
    </location>
</feature>
<comment type="similarity">
    <text evidence="2">Belongs to the SLC29A/ENT transporter (TC 2.A.57) family.</text>
</comment>
<evidence type="ECO:0000256" key="5">
    <source>
        <dbReference type="ARBA" id="ARBA00022989"/>
    </source>
</evidence>
<protein>
    <recommendedName>
        <fullName evidence="10">Nucleoside transporter FUN26</fullName>
    </recommendedName>
</protein>
<dbReference type="PANTHER" id="PTHR10332:SF88">
    <property type="entry name" value="EQUILIBRATIVE NUCLEOSIDE TRANSPORTER 1, ISOFORM A"/>
    <property type="match status" value="1"/>
</dbReference>